<dbReference type="OrthoDB" id="5625885at2"/>
<organism evidence="2 3">
    <name type="scientific">Saccharobesus litoralis</name>
    <dbReference type="NCBI Taxonomy" id="2172099"/>
    <lineage>
        <taxon>Bacteria</taxon>
        <taxon>Pseudomonadati</taxon>
        <taxon>Pseudomonadota</taxon>
        <taxon>Gammaproteobacteria</taxon>
        <taxon>Alteromonadales</taxon>
        <taxon>Alteromonadaceae</taxon>
        <taxon>Saccharobesus</taxon>
    </lineage>
</organism>
<evidence type="ECO:0008006" key="4">
    <source>
        <dbReference type="Google" id="ProtNLM"/>
    </source>
</evidence>
<dbReference type="Proteomes" id="UP000244441">
    <property type="component" value="Chromosome"/>
</dbReference>
<dbReference type="KEGG" id="cate:C2869_08670"/>
<dbReference type="InterPro" id="IPR021344">
    <property type="entry name" value="DUF2970"/>
</dbReference>
<reference evidence="2 3" key="1">
    <citation type="submission" date="2018-01" db="EMBL/GenBank/DDBJ databases">
        <title>Genome sequence of a Cantenovulum-like bacteria.</title>
        <authorList>
            <person name="Tan W.R."/>
            <person name="Lau N.-S."/>
            <person name="Go F."/>
            <person name="Amirul A.-A.A."/>
        </authorList>
    </citation>
    <scope>NUCLEOTIDE SEQUENCE [LARGE SCALE GENOMIC DNA]</scope>
    <source>
        <strain evidence="2 3">CCB-QB4</strain>
    </source>
</reference>
<keyword evidence="1" id="KW-0812">Transmembrane</keyword>
<proteinExistence type="predicted"/>
<gene>
    <name evidence="2" type="ORF">C2869_08670</name>
</gene>
<dbReference type="Pfam" id="PF11174">
    <property type="entry name" value="DUF2970"/>
    <property type="match status" value="1"/>
</dbReference>
<evidence type="ECO:0000256" key="1">
    <source>
        <dbReference type="SAM" id="Phobius"/>
    </source>
</evidence>
<keyword evidence="1" id="KW-1133">Transmembrane helix</keyword>
<evidence type="ECO:0000313" key="2">
    <source>
        <dbReference type="EMBL" id="AWB66496.1"/>
    </source>
</evidence>
<keyword evidence="1" id="KW-0472">Membrane</keyword>
<keyword evidence="3" id="KW-1185">Reference proteome</keyword>
<dbReference type="EMBL" id="CP026604">
    <property type="protein sequence ID" value="AWB66496.1"/>
    <property type="molecule type" value="Genomic_DNA"/>
</dbReference>
<name>A0A2S0VQJ8_9ALTE</name>
<accession>A0A2S0VQJ8</accession>
<protein>
    <recommendedName>
        <fullName evidence="4">DUF2970 domain-containing protein</fullName>
    </recommendedName>
</protein>
<evidence type="ECO:0000313" key="3">
    <source>
        <dbReference type="Proteomes" id="UP000244441"/>
    </source>
</evidence>
<sequence length="58" mass="6232">MWLRAVKAVLSALFGVQSDKNRQSDFAKGSLPHILIIGIMCIGLLIIALVLAVSLVLN</sequence>
<feature type="transmembrane region" description="Helical" evidence="1">
    <location>
        <begin position="34"/>
        <end position="57"/>
    </location>
</feature>
<dbReference type="AlphaFoldDB" id="A0A2S0VQJ8"/>
<dbReference type="RefSeq" id="WP_108602559.1">
    <property type="nucleotide sequence ID" value="NZ_CP026604.1"/>
</dbReference>